<evidence type="ECO:0000256" key="5">
    <source>
        <dbReference type="ARBA" id="ARBA00023010"/>
    </source>
</evidence>
<reference evidence="10 11" key="1">
    <citation type="journal article" date="2024" name="J Genomics">
        <title>Draft genome sequencing and assembly of Favolaschia claudopus CIRM-BRFM 2984 isolated from oak limbs.</title>
        <authorList>
            <person name="Navarro D."/>
            <person name="Drula E."/>
            <person name="Chaduli D."/>
            <person name="Cazenave R."/>
            <person name="Ahrendt S."/>
            <person name="Wang J."/>
            <person name="Lipzen A."/>
            <person name="Daum C."/>
            <person name="Barry K."/>
            <person name="Grigoriev I.V."/>
            <person name="Favel A."/>
            <person name="Rosso M.N."/>
            <person name="Martin F."/>
        </authorList>
    </citation>
    <scope>NUCLEOTIDE SEQUENCE [LARGE SCALE GENOMIC DNA]</scope>
    <source>
        <strain evidence="10 11">CIRM-BRFM 2984</strain>
    </source>
</reference>
<feature type="compositionally biased region" description="Low complexity" evidence="8">
    <location>
        <begin position="370"/>
        <end position="390"/>
    </location>
</feature>
<organism evidence="10 11">
    <name type="scientific">Favolaschia claudopus</name>
    <dbReference type="NCBI Taxonomy" id="2862362"/>
    <lineage>
        <taxon>Eukaryota</taxon>
        <taxon>Fungi</taxon>
        <taxon>Dikarya</taxon>
        <taxon>Basidiomycota</taxon>
        <taxon>Agaricomycotina</taxon>
        <taxon>Agaricomycetes</taxon>
        <taxon>Agaricomycetidae</taxon>
        <taxon>Agaricales</taxon>
        <taxon>Marasmiineae</taxon>
        <taxon>Mycenaceae</taxon>
        <taxon>Favolaschia</taxon>
    </lineage>
</organism>
<keyword evidence="4" id="KW-0653">Protein transport</keyword>
<dbReference type="SUPFAM" id="SSF50729">
    <property type="entry name" value="PH domain-like"/>
    <property type="match status" value="1"/>
</dbReference>
<dbReference type="AlphaFoldDB" id="A0AAW0AAU3"/>
<dbReference type="InterPro" id="IPR011993">
    <property type="entry name" value="PH-like_dom_sf"/>
</dbReference>
<feature type="compositionally biased region" description="Low complexity" evidence="8">
    <location>
        <begin position="87"/>
        <end position="112"/>
    </location>
</feature>
<dbReference type="InterPro" id="IPR053074">
    <property type="entry name" value="NPC_Nucleoporin"/>
</dbReference>
<evidence type="ECO:0000256" key="6">
    <source>
        <dbReference type="ARBA" id="ARBA00023132"/>
    </source>
</evidence>
<evidence type="ECO:0000256" key="7">
    <source>
        <dbReference type="ARBA" id="ARBA00023242"/>
    </source>
</evidence>
<keyword evidence="3" id="KW-0509">mRNA transport</keyword>
<evidence type="ECO:0000256" key="1">
    <source>
        <dbReference type="ARBA" id="ARBA00004567"/>
    </source>
</evidence>
<accession>A0AAW0AAU3</accession>
<dbReference type="Gene3D" id="2.30.29.30">
    <property type="entry name" value="Pleckstrin-homology domain (PH domain)/Phosphotyrosine-binding domain (PTB)"/>
    <property type="match status" value="1"/>
</dbReference>
<feature type="region of interest" description="Disordered" evidence="8">
    <location>
        <begin position="1"/>
        <end position="124"/>
    </location>
</feature>
<dbReference type="InterPro" id="IPR000156">
    <property type="entry name" value="Ran_bind_dom"/>
</dbReference>
<keyword evidence="6" id="KW-0906">Nuclear pore complex</keyword>
<evidence type="ECO:0000256" key="8">
    <source>
        <dbReference type="SAM" id="MobiDB-lite"/>
    </source>
</evidence>
<dbReference type="PANTHER" id="PTHR38697">
    <property type="entry name" value="NUCLEAR PORE COMPLEX PROTEIN SIMILAR TO S. CEREVISIAE NUP2 (EUROFUNG)"/>
    <property type="match status" value="1"/>
</dbReference>
<proteinExistence type="predicted"/>
<dbReference type="Pfam" id="PF08911">
    <property type="entry name" value="NUP50"/>
    <property type="match status" value="1"/>
</dbReference>
<dbReference type="GO" id="GO:0051028">
    <property type="term" value="P:mRNA transport"/>
    <property type="evidence" value="ECO:0007669"/>
    <property type="project" value="UniProtKB-KW"/>
</dbReference>
<feature type="compositionally biased region" description="Polar residues" evidence="8">
    <location>
        <begin position="296"/>
        <end position="312"/>
    </location>
</feature>
<feature type="compositionally biased region" description="Low complexity" evidence="8">
    <location>
        <begin position="321"/>
        <end position="358"/>
    </location>
</feature>
<keyword evidence="7" id="KW-0539">Nucleus</keyword>
<feature type="compositionally biased region" description="Basic and acidic residues" evidence="8">
    <location>
        <begin position="410"/>
        <end position="420"/>
    </location>
</feature>
<evidence type="ECO:0000256" key="3">
    <source>
        <dbReference type="ARBA" id="ARBA00022816"/>
    </source>
</evidence>
<protein>
    <submittedName>
        <fullName evidence="10">RanBD1 domain-containing protein</fullName>
    </submittedName>
</protein>
<feature type="region of interest" description="Disordered" evidence="8">
    <location>
        <begin position="138"/>
        <end position="175"/>
    </location>
</feature>
<comment type="caution">
    <text evidence="10">The sequence shown here is derived from an EMBL/GenBank/DDBJ whole genome shotgun (WGS) entry which is preliminary data.</text>
</comment>
<feature type="compositionally biased region" description="Basic and acidic residues" evidence="8">
    <location>
        <begin position="214"/>
        <end position="226"/>
    </location>
</feature>
<dbReference type="PROSITE" id="PS50196">
    <property type="entry name" value="RANBD1"/>
    <property type="match status" value="1"/>
</dbReference>
<dbReference type="GO" id="GO:0015031">
    <property type="term" value="P:protein transport"/>
    <property type="evidence" value="ECO:0007669"/>
    <property type="project" value="UniProtKB-KW"/>
</dbReference>
<feature type="region of interest" description="Disordered" evidence="8">
    <location>
        <begin position="214"/>
        <end position="482"/>
    </location>
</feature>
<evidence type="ECO:0000313" key="11">
    <source>
        <dbReference type="Proteomes" id="UP001362999"/>
    </source>
</evidence>
<name>A0AAW0AAU3_9AGAR</name>
<keyword evidence="5" id="KW-0811">Translocation</keyword>
<evidence type="ECO:0000259" key="9">
    <source>
        <dbReference type="PROSITE" id="PS50196"/>
    </source>
</evidence>
<dbReference type="EMBL" id="JAWWNJ010000077">
    <property type="protein sequence ID" value="KAK7005775.1"/>
    <property type="molecule type" value="Genomic_DNA"/>
</dbReference>
<dbReference type="Proteomes" id="UP001362999">
    <property type="component" value="Unassembled WGS sequence"/>
</dbReference>
<evidence type="ECO:0000256" key="2">
    <source>
        <dbReference type="ARBA" id="ARBA00022448"/>
    </source>
</evidence>
<dbReference type="SMART" id="SM00160">
    <property type="entry name" value="RanBD"/>
    <property type="match status" value="1"/>
</dbReference>
<comment type="subcellular location">
    <subcellularLocation>
        <location evidence="1">Nucleus</location>
        <location evidence="1">Nuclear pore complex</location>
    </subcellularLocation>
</comment>
<dbReference type="Pfam" id="PF00638">
    <property type="entry name" value="Ran_BP1"/>
    <property type="match status" value="1"/>
</dbReference>
<feature type="compositionally biased region" description="Acidic residues" evidence="8">
    <location>
        <begin position="469"/>
        <end position="479"/>
    </location>
</feature>
<dbReference type="InterPro" id="IPR015007">
    <property type="entry name" value="NUP2/50/61"/>
</dbReference>
<feature type="domain" description="RanBD1" evidence="9">
    <location>
        <begin position="473"/>
        <end position="587"/>
    </location>
</feature>
<keyword evidence="2" id="KW-0813">Transport</keyword>
<feature type="compositionally biased region" description="Low complexity" evidence="8">
    <location>
        <begin position="446"/>
        <end position="456"/>
    </location>
</feature>
<feature type="compositionally biased region" description="Low complexity" evidence="8">
    <location>
        <begin position="286"/>
        <end position="295"/>
    </location>
</feature>
<sequence>MKRGAENQLTREFGDPDVEEVSSDGPFQKADDAVLAGRRIKAMPRRLGMSPSFTGPEANGTEPASTPPPSKPVFAGFGTPSSGNSGFKFTPPASSPSFPAAKSSTSIFGTPGTPTPSPSFAPEAVAVAPTASSAAKTLFSSLSGSNPPPPPPQTSTSSLDADGTTDDTSSKYYGSLRGLNSSLLRTITSAIEADPFVDVARFISQYTNIRTDLLKKLDDDKLKIPDRSSAPSPSPSPFGGPSPTPQTPAVPLKMPAAPASFTFGNKPVTPTPPTTNGAADPPPSSKPFAFPASTSTTPKPSAFPSSTATTPAPSVFGSAPASSLFGSATSTTATASPFTATTSPSPFGSPSSVFGGASKPTTSLFGSGAGNPFGSPSPSTSGSPAPSFGFGASGGSIGNPVGFSFASPKDQAKEKVKEESKDDAEGDDDGATTEAASSQETEKVSTTEGSSSGSSGLIFGDDAPSGLDAEGEGEEDEETVYQAKSKAYRLRKESQGGWADIGTGFVRLKKHKETSARRLLLRTSGGKIQINFALYSGLKVSVSKKALTLVGHDAAGEAQTYSLRLRSEDVAKEFQAAIDKEVAEIKSS</sequence>
<keyword evidence="11" id="KW-1185">Reference proteome</keyword>
<dbReference type="PANTHER" id="PTHR38697:SF1">
    <property type="entry name" value="NUCLEAR PORE COMPLEX PROTEIN SIMILAR TO S. CEREVISIAE NUP2 (EUROFUNG)"/>
    <property type="match status" value="1"/>
</dbReference>
<dbReference type="GO" id="GO:0005643">
    <property type="term" value="C:nuclear pore"/>
    <property type="evidence" value="ECO:0007669"/>
    <property type="project" value="UniProtKB-SubCell"/>
</dbReference>
<feature type="compositionally biased region" description="Acidic residues" evidence="8">
    <location>
        <begin position="421"/>
        <end position="431"/>
    </location>
</feature>
<dbReference type="CDD" id="cd13170">
    <property type="entry name" value="RanBD_NUP50"/>
    <property type="match status" value="1"/>
</dbReference>
<feature type="compositionally biased region" description="Pro residues" evidence="8">
    <location>
        <begin position="232"/>
        <end position="248"/>
    </location>
</feature>
<evidence type="ECO:0000256" key="4">
    <source>
        <dbReference type="ARBA" id="ARBA00022927"/>
    </source>
</evidence>
<evidence type="ECO:0000313" key="10">
    <source>
        <dbReference type="EMBL" id="KAK7005775.1"/>
    </source>
</evidence>
<gene>
    <name evidence="10" type="ORF">R3P38DRAFT_3282928</name>
</gene>